<feature type="compositionally biased region" description="Basic residues" evidence="1">
    <location>
        <begin position="12"/>
        <end position="21"/>
    </location>
</feature>
<accession>A0A316TF13</accession>
<dbReference type="AlphaFoldDB" id="A0A316TF13"/>
<proteinExistence type="predicted"/>
<protein>
    <submittedName>
        <fullName evidence="2">Rossmann fold nucleotide-binding protein</fullName>
    </submittedName>
</protein>
<reference evidence="2 3" key="1">
    <citation type="submission" date="2018-05" db="EMBL/GenBank/DDBJ databases">
        <title>Nocardioides silvaticus genome.</title>
        <authorList>
            <person name="Li C."/>
            <person name="Wang G."/>
        </authorList>
    </citation>
    <scope>NUCLEOTIDE SEQUENCE [LARGE SCALE GENOMIC DNA]</scope>
    <source>
        <strain evidence="2 3">CCTCC AB 2018079</strain>
    </source>
</reference>
<dbReference type="EMBL" id="QGDD01000008">
    <property type="protein sequence ID" value="PWN01739.1"/>
    <property type="molecule type" value="Genomic_DNA"/>
</dbReference>
<dbReference type="OrthoDB" id="9807160at2"/>
<keyword evidence="3" id="KW-1185">Reference proteome</keyword>
<dbReference type="InterPro" id="IPR052341">
    <property type="entry name" value="LOG_family_nucleotidases"/>
</dbReference>
<dbReference type="PANTHER" id="PTHR43393:SF3">
    <property type="entry name" value="LYSINE DECARBOXYLASE-LIKE PROTEIN"/>
    <property type="match status" value="1"/>
</dbReference>
<dbReference type="GO" id="GO:0005829">
    <property type="term" value="C:cytosol"/>
    <property type="evidence" value="ECO:0007669"/>
    <property type="project" value="TreeGrafter"/>
</dbReference>
<evidence type="ECO:0000313" key="2">
    <source>
        <dbReference type="EMBL" id="PWN01739.1"/>
    </source>
</evidence>
<gene>
    <name evidence="2" type="ORF">DJ010_17035</name>
</gene>
<evidence type="ECO:0000313" key="3">
    <source>
        <dbReference type="Proteomes" id="UP000245507"/>
    </source>
</evidence>
<evidence type="ECO:0000256" key="1">
    <source>
        <dbReference type="SAM" id="MobiDB-lite"/>
    </source>
</evidence>
<comment type="caution">
    <text evidence="2">The sequence shown here is derived from an EMBL/GenBank/DDBJ whole genome shotgun (WGS) entry which is preliminary data.</text>
</comment>
<dbReference type="SUPFAM" id="SSF102405">
    <property type="entry name" value="MCP/YpsA-like"/>
    <property type="match status" value="1"/>
</dbReference>
<name>A0A316TF13_9ACTN</name>
<dbReference type="PANTHER" id="PTHR43393">
    <property type="entry name" value="CYTOKININ RIBOSIDE 5'-MONOPHOSPHATE PHOSPHORIBOHYDROLASE"/>
    <property type="match status" value="1"/>
</dbReference>
<feature type="region of interest" description="Disordered" evidence="1">
    <location>
        <begin position="1"/>
        <end position="32"/>
    </location>
</feature>
<dbReference type="Gene3D" id="3.40.50.450">
    <property type="match status" value="1"/>
</dbReference>
<sequence>MVPVEPVGGGHPRARRARRSGPRGGPGVRSLPKRVLVVRDSSPADPGRDGLYSPAELYDVTPYADSLDSRAYAWAIEEHSPESLLSRALHDEGVDQALGRWCADRDLVGVMGGHAALRGSEVYVAAARLGRLLGRGHTVATGGGPGAMEAANLGASLAGADEDALDRALAVLAEVPTFRPSIDDWVASAWRAKALVTDPAASLGVPTWHYGHEPPNLFATAIAKYFRNAQREAILLQVCDAGIVFLPGAGGTVQEVFQDACENYYAAEDKVAPMVLVGARYWTETLPAWPLLEALARGRAMERHVHLVDSVEEAAALVGEGD</sequence>
<dbReference type="Proteomes" id="UP000245507">
    <property type="component" value="Unassembled WGS sequence"/>
</dbReference>
<organism evidence="2 3">
    <name type="scientific">Nocardioides silvaticus</name>
    <dbReference type="NCBI Taxonomy" id="2201891"/>
    <lineage>
        <taxon>Bacteria</taxon>
        <taxon>Bacillati</taxon>
        <taxon>Actinomycetota</taxon>
        <taxon>Actinomycetes</taxon>
        <taxon>Propionibacteriales</taxon>
        <taxon>Nocardioidaceae</taxon>
        <taxon>Nocardioides</taxon>
    </lineage>
</organism>